<dbReference type="Proteomes" id="UP000828390">
    <property type="component" value="Unassembled WGS sequence"/>
</dbReference>
<comment type="caution">
    <text evidence="1">The sequence shown here is derived from an EMBL/GenBank/DDBJ whole genome shotgun (WGS) entry which is preliminary data.</text>
</comment>
<evidence type="ECO:0000313" key="1">
    <source>
        <dbReference type="EMBL" id="KAH3713529.1"/>
    </source>
</evidence>
<proteinExistence type="predicted"/>
<evidence type="ECO:0000313" key="2">
    <source>
        <dbReference type="Proteomes" id="UP000828390"/>
    </source>
</evidence>
<reference evidence="1" key="2">
    <citation type="submission" date="2020-11" db="EMBL/GenBank/DDBJ databases">
        <authorList>
            <person name="McCartney M.A."/>
            <person name="Auch B."/>
            <person name="Kono T."/>
            <person name="Mallez S."/>
            <person name="Becker A."/>
            <person name="Gohl D.M."/>
            <person name="Silverstein K.A.T."/>
            <person name="Koren S."/>
            <person name="Bechman K.B."/>
            <person name="Herman A."/>
            <person name="Abrahante J.E."/>
            <person name="Garbe J."/>
        </authorList>
    </citation>
    <scope>NUCLEOTIDE SEQUENCE</scope>
    <source>
        <strain evidence="1">Duluth1</strain>
        <tissue evidence="1">Whole animal</tissue>
    </source>
</reference>
<accession>A0A9D4BYU7</accession>
<dbReference type="EMBL" id="JAIWYP010000014">
    <property type="protein sequence ID" value="KAH3713529.1"/>
    <property type="molecule type" value="Genomic_DNA"/>
</dbReference>
<gene>
    <name evidence="1" type="ORF">DPMN_073321</name>
</gene>
<sequence>MEKLVKIWCKRKEKGYDYQSGYRQTFQLGRTTTGLNRISGISSYIQSVKKRSVPT</sequence>
<reference evidence="1" key="1">
    <citation type="journal article" date="2019" name="bioRxiv">
        <title>The Genome of the Zebra Mussel, Dreissena polymorpha: A Resource for Invasive Species Research.</title>
        <authorList>
            <person name="McCartney M.A."/>
            <person name="Auch B."/>
            <person name="Kono T."/>
            <person name="Mallez S."/>
            <person name="Zhang Y."/>
            <person name="Obille A."/>
            <person name="Becker A."/>
            <person name="Abrahante J.E."/>
            <person name="Garbe J."/>
            <person name="Badalamenti J.P."/>
            <person name="Herman A."/>
            <person name="Mangelson H."/>
            <person name="Liachko I."/>
            <person name="Sullivan S."/>
            <person name="Sone E.D."/>
            <person name="Koren S."/>
            <person name="Silverstein K.A.T."/>
            <person name="Beckman K.B."/>
            <person name="Gohl D.M."/>
        </authorList>
    </citation>
    <scope>NUCLEOTIDE SEQUENCE</scope>
    <source>
        <strain evidence="1">Duluth1</strain>
        <tissue evidence="1">Whole animal</tissue>
    </source>
</reference>
<dbReference type="AlphaFoldDB" id="A0A9D4BYU7"/>
<protein>
    <submittedName>
        <fullName evidence="1">Uncharacterized protein</fullName>
    </submittedName>
</protein>
<keyword evidence="2" id="KW-1185">Reference proteome</keyword>
<organism evidence="1 2">
    <name type="scientific">Dreissena polymorpha</name>
    <name type="common">Zebra mussel</name>
    <name type="synonym">Mytilus polymorpha</name>
    <dbReference type="NCBI Taxonomy" id="45954"/>
    <lineage>
        <taxon>Eukaryota</taxon>
        <taxon>Metazoa</taxon>
        <taxon>Spiralia</taxon>
        <taxon>Lophotrochozoa</taxon>
        <taxon>Mollusca</taxon>
        <taxon>Bivalvia</taxon>
        <taxon>Autobranchia</taxon>
        <taxon>Heteroconchia</taxon>
        <taxon>Euheterodonta</taxon>
        <taxon>Imparidentia</taxon>
        <taxon>Neoheterodontei</taxon>
        <taxon>Myida</taxon>
        <taxon>Dreissenoidea</taxon>
        <taxon>Dreissenidae</taxon>
        <taxon>Dreissena</taxon>
    </lineage>
</organism>
<name>A0A9D4BYU7_DREPO</name>